<keyword evidence="1" id="KW-0472">Membrane</keyword>
<keyword evidence="3" id="KW-1185">Reference proteome</keyword>
<reference evidence="2 3" key="1">
    <citation type="submission" date="2024-05" db="EMBL/GenBank/DDBJ databases">
        <authorList>
            <person name="Duchaud E."/>
        </authorList>
    </citation>
    <scope>NUCLEOTIDE SEQUENCE [LARGE SCALE GENOMIC DNA]</scope>
    <source>
        <strain evidence="2">Ena-SAMPLE-TAB-13-05-2024-13:56:06:370-140305</strain>
    </source>
</reference>
<dbReference type="Proteomes" id="UP001497602">
    <property type="component" value="Unassembled WGS sequence"/>
</dbReference>
<organism evidence="2 3">
    <name type="scientific">Tenacibaculum vairaonense</name>
    <dbReference type="NCBI Taxonomy" id="3137860"/>
    <lineage>
        <taxon>Bacteria</taxon>
        <taxon>Pseudomonadati</taxon>
        <taxon>Bacteroidota</taxon>
        <taxon>Flavobacteriia</taxon>
        <taxon>Flavobacteriales</taxon>
        <taxon>Flavobacteriaceae</taxon>
        <taxon>Tenacibaculum</taxon>
    </lineage>
</organism>
<accession>A0ABM9PR89</accession>
<protein>
    <recommendedName>
        <fullName evidence="4">Lipoprotein</fullName>
    </recommendedName>
</protein>
<keyword evidence="1" id="KW-1133">Transmembrane helix</keyword>
<gene>
    <name evidence="2" type="ORF">T190115A13A_70085</name>
</gene>
<evidence type="ECO:0000256" key="1">
    <source>
        <dbReference type="SAM" id="Phobius"/>
    </source>
</evidence>
<sequence length="145" mass="16980">MQFNFESVIKTLIGMRKTIVLFILGILVTSCGVLAPWPDNKNYPITTFYVKNNSEKTINFTSTILKHSTMSPPYELTVPFTVKPKDSILVRQIRYKRNAEPQHWFIRFEIFPIGLLVMNNPENPNNWKKWLDIKGKPNYTFLLTK</sequence>
<keyword evidence="1" id="KW-0812">Transmembrane</keyword>
<evidence type="ECO:0000313" key="2">
    <source>
        <dbReference type="EMBL" id="CAL2108312.1"/>
    </source>
</evidence>
<feature type="transmembrane region" description="Helical" evidence="1">
    <location>
        <begin position="19"/>
        <end position="37"/>
    </location>
</feature>
<evidence type="ECO:0000313" key="3">
    <source>
        <dbReference type="Proteomes" id="UP001497602"/>
    </source>
</evidence>
<name>A0ABM9PR89_9FLAO</name>
<evidence type="ECO:0008006" key="4">
    <source>
        <dbReference type="Google" id="ProtNLM"/>
    </source>
</evidence>
<proteinExistence type="predicted"/>
<comment type="caution">
    <text evidence="2">The sequence shown here is derived from an EMBL/GenBank/DDBJ whole genome shotgun (WGS) entry which is preliminary data.</text>
</comment>
<dbReference type="EMBL" id="CAXJRC010000044">
    <property type="protein sequence ID" value="CAL2108312.1"/>
    <property type="molecule type" value="Genomic_DNA"/>
</dbReference>